<dbReference type="InterPro" id="IPR001523">
    <property type="entry name" value="Paired_dom"/>
</dbReference>
<dbReference type="GO" id="GO:0000978">
    <property type="term" value="F:RNA polymerase II cis-regulatory region sequence-specific DNA binding"/>
    <property type="evidence" value="ECO:0007669"/>
    <property type="project" value="TreeGrafter"/>
</dbReference>
<dbReference type="PROSITE" id="PS00034">
    <property type="entry name" value="PAIRED_1"/>
    <property type="match status" value="1"/>
</dbReference>
<dbReference type="PANTHER" id="PTHR45636:SF6">
    <property type="entry name" value="PAIRED BOX PROTEIN PAX-8"/>
    <property type="match status" value="1"/>
</dbReference>
<evidence type="ECO:0000256" key="1">
    <source>
        <dbReference type="ARBA" id="ARBA00004123"/>
    </source>
</evidence>
<dbReference type="Gene3D" id="1.10.10.10">
    <property type="entry name" value="Winged helix-like DNA-binding domain superfamily/Winged helix DNA-binding domain"/>
    <property type="match status" value="2"/>
</dbReference>
<evidence type="ECO:0000256" key="2">
    <source>
        <dbReference type="ARBA" id="ARBA00022473"/>
    </source>
</evidence>
<comment type="subcellular location">
    <subcellularLocation>
        <location evidence="1">Nucleus</location>
    </subcellularLocation>
</comment>
<dbReference type="Proteomes" id="UP000472265">
    <property type="component" value="Chromosome 12"/>
</dbReference>
<dbReference type="GO" id="GO:0030902">
    <property type="term" value="P:hindbrain development"/>
    <property type="evidence" value="ECO:0007669"/>
    <property type="project" value="UniProtKB-ARBA"/>
</dbReference>
<keyword evidence="3" id="KW-0563">Paired box</keyword>
<evidence type="ECO:0000256" key="9">
    <source>
        <dbReference type="SAM" id="MobiDB-lite"/>
    </source>
</evidence>
<dbReference type="FunFam" id="1.10.10.10:FF:000003">
    <property type="entry name" value="Paired box protein Pax-6"/>
    <property type="match status" value="1"/>
</dbReference>
<dbReference type="SMART" id="SM00351">
    <property type="entry name" value="PAX"/>
    <property type="match status" value="1"/>
</dbReference>
<evidence type="ECO:0000313" key="11">
    <source>
        <dbReference type="Ensembl" id="ENSSAUP00010065322.1"/>
    </source>
</evidence>
<dbReference type="GO" id="GO:0000981">
    <property type="term" value="F:DNA-binding transcription factor activity, RNA polymerase II-specific"/>
    <property type="evidence" value="ECO:0007669"/>
    <property type="project" value="TreeGrafter"/>
</dbReference>
<dbReference type="CDD" id="cd00131">
    <property type="entry name" value="PAX"/>
    <property type="match status" value="1"/>
</dbReference>
<keyword evidence="2" id="KW-0217">Developmental protein</keyword>
<evidence type="ECO:0000256" key="7">
    <source>
        <dbReference type="ARBA" id="ARBA00023242"/>
    </source>
</evidence>
<evidence type="ECO:0000256" key="5">
    <source>
        <dbReference type="ARBA" id="ARBA00023125"/>
    </source>
</evidence>
<dbReference type="InterPro" id="IPR009057">
    <property type="entry name" value="Homeodomain-like_sf"/>
</dbReference>
<name>A0A671YNT7_SPAAU</name>
<dbReference type="PRINTS" id="PR00027">
    <property type="entry name" value="PAIREDBOX"/>
</dbReference>
<evidence type="ECO:0000256" key="8">
    <source>
        <dbReference type="ARBA" id="ARBA00039822"/>
    </source>
</evidence>
<evidence type="ECO:0000259" key="10">
    <source>
        <dbReference type="PROSITE" id="PS51057"/>
    </source>
</evidence>
<gene>
    <name evidence="11" type="primary">PAX8</name>
    <name evidence="11" type="synonym">pax8</name>
</gene>
<protein>
    <recommendedName>
        <fullName evidence="8">Paired box protein Pax-8</fullName>
    </recommendedName>
</protein>
<evidence type="ECO:0000256" key="3">
    <source>
        <dbReference type="ARBA" id="ARBA00022724"/>
    </source>
</evidence>
<dbReference type="GO" id="GO:0005634">
    <property type="term" value="C:nucleus"/>
    <property type="evidence" value="ECO:0007669"/>
    <property type="project" value="UniProtKB-SubCell"/>
</dbReference>
<feature type="compositionally biased region" description="Basic and acidic residues" evidence="9">
    <location>
        <begin position="172"/>
        <end position="189"/>
    </location>
</feature>
<dbReference type="InterPro" id="IPR043182">
    <property type="entry name" value="PAIRED_DNA-bd_dom"/>
</dbReference>
<evidence type="ECO:0000256" key="4">
    <source>
        <dbReference type="ARBA" id="ARBA00023015"/>
    </source>
</evidence>
<feature type="compositionally biased region" description="Polar residues" evidence="9">
    <location>
        <begin position="133"/>
        <end position="160"/>
    </location>
</feature>
<reference evidence="11" key="3">
    <citation type="submission" date="2025-09" db="UniProtKB">
        <authorList>
            <consortium name="Ensembl"/>
        </authorList>
    </citation>
    <scope>IDENTIFICATION</scope>
</reference>
<dbReference type="AlphaFoldDB" id="A0A671YNT7"/>
<dbReference type="SUPFAM" id="SSF46689">
    <property type="entry name" value="Homeodomain-like"/>
    <property type="match status" value="1"/>
</dbReference>
<evidence type="ECO:0000256" key="6">
    <source>
        <dbReference type="ARBA" id="ARBA00023163"/>
    </source>
</evidence>
<accession>A0A671YNT7</accession>
<reference evidence="11" key="2">
    <citation type="submission" date="2025-08" db="UniProtKB">
        <authorList>
            <consortium name="Ensembl"/>
        </authorList>
    </citation>
    <scope>IDENTIFICATION</scope>
</reference>
<dbReference type="InterPro" id="IPR022130">
    <property type="entry name" value="Pax2_C"/>
</dbReference>
<proteinExistence type="predicted"/>
<dbReference type="Pfam" id="PF12403">
    <property type="entry name" value="Pax2_C"/>
    <property type="match status" value="1"/>
</dbReference>
<dbReference type="PANTHER" id="PTHR45636">
    <property type="entry name" value="PAIRED BOX PROTEIN PAX-6-RELATED-RELATED"/>
    <property type="match status" value="1"/>
</dbReference>
<dbReference type="GeneTree" id="ENSGT00940000161868"/>
<dbReference type="GO" id="GO:0048593">
    <property type="term" value="P:camera-type eye morphogenesis"/>
    <property type="evidence" value="ECO:0007669"/>
    <property type="project" value="UniProtKB-ARBA"/>
</dbReference>
<keyword evidence="5" id="KW-0238">DNA-binding</keyword>
<keyword evidence="4" id="KW-0805">Transcription regulation</keyword>
<keyword evidence="6" id="KW-0804">Transcription</keyword>
<dbReference type="FunFam" id="1.10.10.10:FF:000013">
    <property type="entry name" value="Paired box 8 isoform 1"/>
    <property type="match status" value="1"/>
</dbReference>
<dbReference type="PROSITE" id="PS51057">
    <property type="entry name" value="PAIRED_2"/>
    <property type="match status" value="1"/>
</dbReference>
<sequence length="443" mass="47519">MFVNGRPLPEVIRQRIVDMAHQGVRPCDISRQLRVSHGCVSKILGRYYETGSIKPGVIGGSKPKVATPKVVDKIADYKRQNPTMFAWEIRDRLLAEGVCDSDTVPSVSSINRIIRTKVQQPFNLPLDGKGLSPGQTLIPSSAVTPPESPQSDSLGSTYSISGLLGIPQPSAEGKRNHDDSDQESCRHSVDSQGSGGVPRKQMRLDHFVAATQQLDCGFDRHHYPPDSFGPASGSKTEQPLTLLFISDISLILSSTHLCPSLSPACTLAAVTTSEPLQSLPLCLKQEMSPEVTSTSPSPNMVASNLAFVELQALQKPVSVSCGSSSSYGNSNHYPNAFNSFSHHAPVYGQFSSQSIMSGRDMVSSTLPGYPPHIPSPAQSGYTSSAITGMVAGADYSGQTYSHSPYTSYSDAWRFTNSSILGSPYYYSSASRTAPPSAAAYDHL</sequence>
<dbReference type="InterPro" id="IPR036388">
    <property type="entry name" value="WH-like_DNA-bd_sf"/>
</dbReference>
<reference evidence="11" key="1">
    <citation type="submission" date="2021-04" db="EMBL/GenBank/DDBJ databases">
        <authorList>
            <consortium name="Wellcome Sanger Institute Data Sharing"/>
        </authorList>
    </citation>
    <scope>NUCLEOTIDE SEQUENCE [LARGE SCALE GENOMIC DNA]</scope>
</reference>
<keyword evidence="12" id="KW-1185">Reference proteome</keyword>
<keyword evidence="7" id="KW-0539">Nucleus</keyword>
<dbReference type="InterPro" id="IPR043565">
    <property type="entry name" value="PAX_fam"/>
</dbReference>
<dbReference type="Pfam" id="PF00292">
    <property type="entry name" value="PAX"/>
    <property type="match status" value="1"/>
</dbReference>
<dbReference type="GO" id="GO:0009952">
    <property type="term" value="P:anterior/posterior pattern specification"/>
    <property type="evidence" value="ECO:0007669"/>
    <property type="project" value="UniProtKB-ARBA"/>
</dbReference>
<feature type="domain" description="Paired" evidence="10">
    <location>
        <begin position="1"/>
        <end position="117"/>
    </location>
</feature>
<dbReference type="Ensembl" id="ENSSAUT00010068409.1">
    <property type="protein sequence ID" value="ENSSAUP00010065322.1"/>
    <property type="gene ID" value="ENSSAUG00010026129.1"/>
</dbReference>
<organism evidence="11 12">
    <name type="scientific">Sparus aurata</name>
    <name type="common">Gilthead sea bream</name>
    <dbReference type="NCBI Taxonomy" id="8175"/>
    <lineage>
        <taxon>Eukaryota</taxon>
        <taxon>Metazoa</taxon>
        <taxon>Chordata</taxon>
        <taxon>Craniata</taxon>
        <taxon>Vertebrata</taxon>
        <taxon>Euteleostomi</taxon>
        <taxon>Actinopterygii</taxon>
        <taxon>Neopterygii</taxon>
        <taxon>Teleostei</taxon>
        <taxon>Neoteleostei</taxon>
        <taxon>Acanthomorphata</taxon>
        <taxon>Eupercaria</taxon>
        <taxon>Spariformes</taxon>
        <taxon>Sparidae</taxon>
        <taxon>Sparus</taxon>
    </lineage>
</organism>
<evidence type="ECO:0000313" key="12">
    <source>
        <dbReference type="Proteomes" id="UP000472265"/>
    </source>
</evidence>
<feature type="region of interest" description="Disordered" evidence="9">
    <location>
        <begin position="124"/>
        <end position="199"/>
    </location>
</feature>